<keyword evidence="10" id="KW-0325">Glycoprotein</keyword>
<name>A0A6A6LMP9_HEVBR</name>
<dbReference type="SUPFAM" id="SSF52058">
    <property type="entry name" value="L domain-like"/>
    <property type="match status" value="1"/>
</dbReference>
<dbReference type="FunFam" id="3.80.10.10:FF:000111">
    <property type="entry name" value="LRR receptor-like serine/threonine-protein kinase ERECTA"/>
    <property type="match status" value="1"/>
</dbReference>
<evidence type="ECO:0000256" key="8">
    <source>
        <dbReference type="ARBA" id="ARBA00022989"/>
    </source>
</evidence>
<reference evidence="12 13" key="1">
    <citation type="journal article" date="2020" name="Mol. Plant">
        <title>The Chromosome-Based Rubber Tree Genome Provides New Insights into Spurge Genome Evolution and Rubber Biosynthesis.</title>
        <authorList>
            <person name="Liu J."/>
            <person name="Shi C."/>
            <person name="Shi C.C."/>
            <person name="Li W."/>
            <person name="Zhang Q.J."/>
            <person name="Zhang Y."/>
            <person name="Li K."/>
            <person name="Lu H.F."/>
            <person name="Shi C."/>
            <person name="Zhu S.T."/>
            <person name="Xiao Z.Y."/>
            <person name="Nan H."/>
            <person name="Yue Y."/>
            <person name="Zhu X.G."/>
            <person name="Wu Y."/>
            <person name="Hong X.N."/>
            <person name="Fan G.Y."/>
            <person name="Tong Y."/>
            <person name="Zhang D."/>
            <person name="Mao C.L."/>
            <person name="Liu Y.L."/>
            <person name="Hao S.J."/>
            <person name="Liu W.Q."/>
            <person name="Lv M.Q."/>
            <person name="Zhang H.B."/>
            <person name="Liu Y."/>
            <person name="Hu-Tang G.R."/>
            <person name="Wang J.P."/>
            <person name="Wang J.H."/>
            <person name="Sun Y.H."/>
            <person name="Ni S.B."/>
            <person name="Chen W.B."/>
            <person name="Zhang X.C."/>
            <person name="Jiao Y.N."/>
            <person name="Eichler E.E."/>
            <person name="Li G.H."/>
            <person name="Liu X."/>
            <person name="Gao L.Z."/>
        </authorList>
    </citation>
    <scope>NUCLEOTIDE SEQUENCE [LARGE SCALE GENOMIC DNA]</scope>
    <source>
        <strain evidence="13">cv. GT1</strain>
        <tissue evidence="12">Leaf</tissue>
    </source>
</reference>
<evidence type="ECO:0000313" key="13">
    <source>
        <dbReference type="Proteomes" id="UP000467840"/>
    </source>
</evidence>
<dbReference type="PANTHER" id="PTHR48062">
    <property type="entry name" value="RECEPTOR-LIKE PROTEIN 14"/>
    <property type="match status" value="1"/>
</dbReference>
<gene>
    <name evidence="12" type="ORF">GH714_023769</name>
</gene>
<keyword evidence="3" id="KW-1003">Cell membrane</keyword>
<keyword evidence="4" id="KW-0433">Leucine-rich repeat</keyword>
<dbReference type="InterPro" id="IPR032675">
    <property type="entry name" value="LRR_dom_sf"/>
</dbReference>
<sequence>MTDLYLWSQFPFVEVEFAMKYRYNSYKGDIINLVAGIDLSCNDLTGHIPQEIGDLHEILSLNLSHNHLSGFIPVSFSNLKSLESLDLSYNNLSGEIPSQLVELNFLEIFDVSYNNLSGKILDKGQFETFVESSYRGKAHDKLQFGTFDERSYIGNHGLCGPFIHSFDIVEEPSTSTSNEEKDEDAIDMVWFYWSFSMSYVTVL</sequence>
<dbReference type="EMBL" id="JAAGAX010000010">
    <property type="protein sequence ID" value="KAF2301403.1"/>
    <property type="molecule type" value="Genomic_DNA"/>
</dbReference>
<organism evidence="12 13">
    <name type="scientific">Hevea brasiliensis</name>
    <name type="common">Para rubber tree</name>
    <name type="synonym">Siphonia brasiliensis</name>
    <dbReference type="NCBI Taxonomy" id="3981"/>
    <lineage>
        <taxon>Eukaryota</taxon>
        <taxon>Viridiplantae</taxon>
        <taxon>Streptophyta</taxon>
        <taxon>Embryophyta</taxon>
        <taxon>Tracheophyta</taxon>
        <taxon>Spermatophyta</taxon>
        <taxon>Magnoliopsida</taxon>
        <taxon>eudicotyledons</taxon>
        <taxon>Gunneridae</taxon>
        <taxon>Pentapetalae</taxon>
        <taxon>rosids</taxon>
        <taxon>fabids</taxon>
        <taxon>Malpighiales</taxon>
        <taxon>Euphorbiaceae</taxon>
        <taxon>Crotonoideae</taxon>
        <taxon>Micrandreae</taxon>
        <taxon>Hevea</taxon>
    </lineage>
</organism>
<keyword evidence="9" id="KW-0472">Membrane</keyword>
<comment type="subcellular location">
    <subcellularLocation>
        <location evidence="1">Cell membrane</location>
    </subcellularLocation>
    <subcellularLocation>
        <location evidence="11">Endomembrane system</location>
        <topology evidence="11">Single-pass membrane protein</topology>
    </subcellularLocation>
</comment>
<keyword evidence="5" id="KW-0812">Transmembrane</keyword>
<dbReference type="PANTHER" id="PTHR48062:SF52">
    <property type="entry name" value="RECEPTOR-LIKE PROTEIN 8-RELATED"/>
    <property type="match status" value="1"/>
</dbReference>
<evidence type="ECO:0000256" key="1">
    <source>
        <dbReference type="ARBA" id="ARBA00004236"/>
    </source>
</evidence>
<keyword evidence="13" id="KW-1185">Reference proteome</keyword>
<proteinExistence type="inferred from homology"/>
<evidence type="ECO:0000256" key="4">
    <source>
        <dbReference type="ARBA" id="ARBA00022614"/>
    </source>
</evidence>
<dbReference type="InterPro" id="IPR051502">
    <property type="entry name" value="RLP_Defense_Trigger"/>
</dbReference>
<dbReference type="GO" id="GO:0005886">
    <property type="term" value="C:plasma membrane"/>
    <property type="evidence" value="ECO:0007669"/>
    <property type="project" value="UniProtKB-SubCell"/>
</dbReference>
<keyword evidence="8" id="KW-1133">Transmembrane helix</keyword>
<dbReference type="Gene3D" id="3.80.10.10">
    <property type="entry name" value="Ribonuclease Inhibitor"/>
    <property type="match status" value="1"/>
</dbReference>
<evidence type="ECO:0000256" key="7">
    <source>
        <dbReference type="ARBA" id="ARBA00022737"/>
    </source>
</evidence>
<evidence type="ECO:0000256" key="9">
    <source>
        <dbReference type="ARBA" id="ARBA00023136"/>
    </source>
</evidence>
<keyword evidence="6" id="KW-0732">Signal</keyword>
<evidence type="ECO:0000256" key="5">
    <source>
        <dbReference type="ARBA" id="ARBA00022692"/>
    </source>
</evidence>
<protein>
    <submittedName>
        <fullName evidence="12">Uncharacterized protein</fullName>
    </submittedName>
</protein>
<dbReference type="AlphaFoldDB" id="A0A6A6LMP9"/>
<dbReference type="Pfam" id="PF00560">
    <property type="entry name" value="LRR_1"/>
    <property type="match status" value="3"/>
</dbReference>
<dbReference type="PROSITE" id="PS51450">
    <property type="entry name" value="LRR"/>
    <property type="match status" value="1"/>
</dbReference>
<evidence type="ECO:0000256" key="6">
    <source>
        <dbReference type="ARBA" id="ARBA00022729"/>
    </source>
</evidence>
<accession>A0A6A6LMP9</accession>
<evidence type="ECO:0000256" key="3">
    <source>
        <dbReference type="ARBA" id="ARBA00022475"/>
    </source>
</evidence>
<comment type="similarity">
    <text evidence="2">Belongs to the RLP family.</text>
</comment>
<dbReference type="InterPro" id="IPR001611">
    <property type="entry name" value="Leu-rich_rpt"/>
</dbReference>
<evidence type="ECO:0000313" key="12">
    <source>
        <dbReference type="EMBL" id="KAF2301403.1"/>
    </source>
</evidence>
<evidence type="ECO:0000256" key="2">
    <source>
        <dbReference type="ARBA" id="ARBA00009592"/>
    </source>
</evidence>
<dbReference type="Proteomes" id="UP000467840">
    <property type="component" value="Chromosome 4"/>
</dbReference>
<evidence type="ECO:0000256" key="10">
    <source>
        <dbReference type="ARBA" id="ARBA00023180"/>
    </source>
</evidence>
<keyword evidence="7" id="KW-0677">Repeat</keyword>
<evidence type="ECO:0000256" key="11">
    <source>
        <dbReference type="ARBA" id="ARBA00037847"/>
    </source>
</evidence>
<dbReference type="GO" id="GO:0012505">
    <property type="term" value="C:endomembrane system"/>
    <property type="evidence" value="ECO:0007669"/>
    <property type="project" value="UniProtKB-SubCell"/>
</dbReference>
<comment type="caution">
    <text evidence="12">The sequence shown here is derived from an EMBL/GenBank/DDBJ whole genome shotgun (WGS) entry which is preliminary data.</text>
</comment>
<dbReference type="PRINTS" id="PR00019">
    <property type="entry name" value="LEURICHRPT"/>
</dbReference>